<feature type="chain" id="PRO_5046864244" description="Lipoprotein" evidence="1">
    <location>
        <begin position="20"/>
        <end position="52"/>
    </location>
</feature>
<dbReference type="RefSeq" id="WP_273748205.1">
    <property type="nucleotide sequence ID" value="NZ_JAQSJE010000008.1"/>
</dbReference>
<reference evidence="2 3" key="1">
    <citation type="submission" date="2023-02" db="EMBL/GenBank/DDBJ databases">
        <title>Mannheimia cairiniae sp. nov., a novel species of Mannheimia obtained from moscovy ducks (Cairina moschata) and reclassification of Mannheimia ovis as heterotypic synonym of Mannheimia pernigra.</title>
        <authorList>
            <person name="Christensen H."/>
        </authorList>
    </citation>
    <scope>NUCLEOTIDE SEQUENCE [LARGE SCALE GENOMIC DNA]</scope>
    <source>
        <strain evidence="2 3">AT1</strain>
    </source>
</reference>
<gene>
    <name evidence="2" type="ORF">PTQ27_08800</name>
</gene>
<organism evidence="2 3">
    <name type="scientific">Mannheimia cairinae</name>
    <dbReference type="NCBI Taxonomy" id="3025936"/>
    <lineage>
        <taxon>Bacteria</taxon>
        <taxon>Pseudomonadati</taxon>
        <taxon>Pseudomonadota</taxon>
        <taxon>Gammaproteobacteria</taxon>
        <taxon>Pasteurellales</taxon>
        <taxon>Pasteurellaceae</taxon>
        <taxon>Mannheimia</taxon>
    </lineage>
</organism>
<dbReference type="EMBL" id="JAQSJE010000008">
    <property type="protein sequence ID" value="MDD0824557.1"/>
    <property type="molecule type" value="Genomic_DNA"/>
</dbReference>
<keyword evidence="1" id="KW-0732">Signal</keyword>
<dbReference type="Proteomes" id="UP001221909">
    <property type="component" value="Unassembled WGS sequence"/>
</dbReference>
<evidence type="ECO:0000256" key="1">
    <source>
        <dbReference type="SAM" id="SignalP"/>
    </source>
</evidence>
<sequence>MKKTTKLLASIAVAVMLTACTGIRGHDGSGPVCKNATFMGISIIEAVSPCKK</sequence>
<accession>A0ABT5MUI2</accession>
<feature type="signal peptide" evidence="1">
    <location>
        <begin position="1"/>
        <end position="19"/>
    </location>
</feature>
<evidence type="ECO:0000313" key="3">
    <source>
        <dbReference type="Proteomes" id="UP001221909"/>
    </source>
</evidence>
<comment type="caution">
    <text evidence="2">The sequence shown here is derived from an EMBL/GenBank/DDBJ whole genome shotgun (WGS) entry which is preliminary data.</text>
</comment>
<keyword evidence="3" id="KW-1185">Reference proteome</keyword>
<evidence type="ECO:0008006" key="4">
    <source>
        <dbReference type="Google" id="ProtNLM"/>
    </source>
</evidence>
<proteinExistence type="predicted"/>
<name>A0ABT5MUI2_9PAST</name>
<dbReference type="PROSITE" id="PS51257">
    <property type="entry name" value="PROKAR_LIPOPROTEIN"/>
    <property type="match status" value="1"/>
</dbReference>
<protein>
    <recommendedName>
        <fullName evidence="4">Lipoprotein</fullName>
    </recommendedName>
</protein>
<evidence type="ECO:0000313" key="2">
    <source>
        <dbReference type="EMBL" id="MDD0824557.1"/>
    </source>
</evidence>